<comment type="similarity">
    <text evidence="2 6">Belongs to the AlaDH/PNT family.</text>
</comment>
<feature type="domain" description="Alanine dehydrogenase/pyridine nucleotide transhydrogenase N-terminal" evidence="11">
    <location>
        <begin position="4"/>
        <end position="136"/>
    </location>
</feature>
<dbReference type="PANTHER" id="PTHR42795:SF1">
    <property type="entry name" value="ALANINE DEHYDROGENASE"/>
    <property type="match status" value="1"/>
</dbReference>
<dbReference type="SUPFAM" id="SSF51735">
    <property type="entry name" value="NAD(P)-binding Rossmann-fold domains"/>
    <property type="match status" value="1"/>
</dbReference>
<evidence type="ECO:0000256" key="2">
    <source>
        <dbReference type="ARBA" id="ARBA00005689"/>
    </source>
</evidence>
<evidence type="ECO:0000313" key="12">
    <source>
        <dbReference type="EMBL" id="QQK77302.1"/>
    </source>
</evidence>
<feature type="domain" description="Alanine dehydrogenase/pyridine nucleotide transhydrogenase NAD(H)-binding" evidence="10">
    <location>
        <begin position="148"/>
        <end position="297"/>
    </location>
</feature>
<dbReference type="NCBIfam" id="TIGR00518">
    <property type="entry name" value="alaDH"/>
    <property type="match status" value="1"/>
</dbReference>
<comment type="catalytic activity">
    <reaction evidence="6">
        <text>L-alanine + NAD(+) + H2O = pyruvate + NH4(+) + NADH + H(+)</text>
        <dbReference type="Rhea" id="RHEA:18405"/>
        <dbReference type="ChEBI" id="CHEBI:15361"/>
        <dbReference type="ChEBI" id="CHEBI:15377"/>
        <dbReference type="ChEBI" id="CHEBI:15378"/>
        <dbReference type="ChEBI" id="CHEBI:28938"/>
        <dbReference type="ChEBI" id="CHEBI:57540"/>
        <dbReference type="ChEBI" id="CHEBI:57945"/>
        <dbReference type="ChEBI" id="CHEBI:57972"/>
        <dbReference type="EC" id="1.4.1.1"/>
    </reaction>
</comment>
<name>A0A7T6Z5R2_9BACI</name>
<sequence length="378" mass="40237">MQIGIPKEIKNQENRVSLTPAAVVQLKQSGHQVLVETKAGEGSSFTDEQYEQAGAEIVNSAEEAWAAGMIVKVKEPLPSEYRYFRKNQLLVTYLHLAAEKELTKALLENEVTAVAYETVQLADGSLPLLTPMSEVAGRMSTQMGAQYLEKTKGGKGILLSGVPGVQRGKVTIIGGGVAGTNAAKIALGLGANVTVLDLNPQRLRDLDDLFGSQINVRMSDPVSIDQAVREADLVIGAVLIPGAKAPTLVKEETVKAMQSGSVLVDIAVDQGGIFETVDRITTHDDPVYVKHGIVHYTVANIPGAVPRTATMALTNVTLPYVSNLANKGLLQAMSDDENLKKGLNTIAGKLTYEAVGQAQNITSENVDEALASFGKKHV</sequence>
<gene>
    <name evidence="12" type="primary">ald</name>
    <name evidence="12" type="ORF">HUG15_18115</name>
</gene>
<dbReference type="SUPFAM" id="SSF52283">
    <property type="entry name" value="Formate/glycerate dehydrogenase catalytic domain-like"/>
    <property type="match status" value="1"/>
</dbReference>
<evidence type="ECO:0000256" key="8">
    <source>
        <dbReference type="PIRSR" id="PIRSR000183-2"/>
    </source>
</evidence>
<organism evidence="12 13">
    <name type="scientific">Salicibibacter cibarius</name>
    <dbReference type="NCBI Taxonomy" id="2743000"/>
    <lineage>
        <taxon>Bacteria</taxon>
        <taxon>Bacillati</taxon>
        <taxon>Bacillota</taxon>
        <taxon>Bacilli</taxon>
        <taxon>Bacillales</taxon>
        <taxon>Bacillaceae</taxon>
        <taxon>Salicibibacter</taxon>
    </lineage>
</organism>
<feature type="binding site" evidence="9">
    <location>
        <position position="197"/>
    </location>
    <ligand>
        <name>NAD(+)</name>
        <dbReference type="ChEBI" id="CHEBI:57540"/>
    </ligand>
</feature>
<feature type="binding site" evidence="8">
    <location>
        <position position="74"/>
    </location>
    <ligand>
        <name>substrate</name>
    </ligand>
</feature>
<proteinExistence type="inferred from homology"/>
<dbReference type="EMBL" id="CP054705">
    <property type="protein sequence ID" value="QQK77302.1"/>
    <property type="molecule type" value="Genomic_DNA"/>
</dbReference>
<dbReference type="InterPro" id="IPR007698">
    <property type="entry name" value="AlaDH/PNT_NAD(H)-bd"/>
</dbReference>
<dbReference type="AlphaFoldDB" id="A0A7T6Z5R2"/>
<keyword evidence="13" id="KW-1185">Reference proteome</keyword>
<evidence type="ECO:0000256" key="3">
    <source>
        <dbReference type="ARBA" id="ARBA00012897"/>
    </source>
</evidence>
<evidence type="ECO:0000259" key="10">
    <source>
        <dbReference type="SMART" id="SM01002"/>
    </source>
</evidence>
<dbReference type="EC" id="1.4.1.1" evidence="3 6"/>
<feature type="binding site" evidence="9">
    <location>
        <position position="219"/>
    </location>
    <ligand>
        <name>NAD(+)</name>
        <dbReference type="ChEBI" id="CHEBI:57540"/>
    </ligand>
</feature>
<dbReference type="InterPro" id="IPR036291">
    <property type="entry name" value="NAD(P)-bd_dom_sf"/>
</dbReference>
<dbReference type="PRINTS" id="PR00945">
    <property type="entry name" value="HGRDTASE"/>
</dbReference>
<dbReference type="GO" id="GO:0000166">
    <property type="term" value="F:nucleotide binding"/>
    <property type="evidence" value="ECO:0007669"/>
    <property type="project" value="UniProtKB-KW"/>
</dbReference>
<dbReference type="PANTHER" id="PTHR42795">
    <property type="entry name" value="ALANINE DEHYDROGENASE"/>
    <property type="match status" value="1"/>
</dbReference>
<dbReference type="PROSITE" id="PS00837">
    <property type="entry name" value="ALADH_PNT_2"/>
    <property type="match status" value="1"/>
</dbReference>
<evidence type="ECO:0000256" key="9">
    <source>
        <dbReference type="PIRSR" id="PIRSR000183-3"/>
    </source>
</evidence>
<evidence type="ECO:0000256" key="4">
    <source>
        <dbReference type="ARBA" id="ARBA00023002"/>
    </source>
</evidence>
<keyword evidence="9" id="KW-0547">Nucleotide-binding</keyword>
<evidence type="ECO:0000256" key="5">
    <source>
        <dbReference type="ARBA" id="ARBA00023027"/>
    </source>
</evidence>
<dbReference type="SMART" id="SM01003">
    <property type="entry name" value="AlaDh_PNT_N"/>
    <property type="match status" value="1"/>
</dbReference>
<dbReference type="InterPro" id="IPR008141">
    <property type="entry name" value="Ala_DH"/>
</dbReference>
<dbReference type="CDD" id="cd05305">
    <property type="entry name" value="L-AlaDH"/>
    <property type="match status" value="1"/>
</dbReference>
<reference evidence="12 13" key="1">
    <citation type="submission" date="2020-06" db="EMBL/GenBank/DDBJ databases">
        <title>Genomic analysis of Salicibibacter sp. NKC5-3.</title>
        <authorList>
            <person name="Oh Y.J."/>
        </authorList>
    </citation>
    <scope>NUCLEOTIDE SEQUENCE [LARGE SCALE GENOMIC DNA]</scope>
    <source>
        <strain evidence="12 13">NKC5-3</strain>
    </source>
</reference>
<feature type="binding site" evidence="9">
    <location>
        <begin position="238"/>
        <end position="239"/>
    </location>
    <ligand>
        <name>NAD(+)</name>
        <dbReference type="ChEBI" id="CHEBI:57540"/>
    </ligand>
</feature>
<dbReference type="Pfam" id="PF05222">
    <property type="entry name" value="AlaDh_PNT_N"/>
    <property type="match status" value="1"/>
</dbReference>
<evidence type="ECO:0000256" key="6">
    <source>
        <dbReference type="PIRNR" id="PIRNR000183"/>
    </source>
</evidence>
<dbReference type="GO" id="GO:0000286">
    <property type="term" value="F:alanine dehydrogenase activity"/>
    <property type="evidence" value="ECO:0007669"/>
    <property type="project" value="UniProtKB-UniRule"/>
</dbReference>
<evidence type="ECO:0000259" key="11">
    <source>
        <dbReference type="SMART" id="SM01003"/>
    </source>
</evidence>
<dbReference type="GO" id="GO:0005886">
    <property type="term" value="C:plasma membrane"/>
    <property type="evidence" value="ECO:0007669"/>
    <property type="project" value="TreeGrafter"/>
</dbReference>
<feature type="binding site" evidence="8">
    <location>
        <position position="15"/>
    </location>
    <ligand>
        <name>substrate</name>
    </ligand>
</feature>
<keyword evidence="4 6" id="KW-0560">Oxidoreductase</keyword>
<feature type="active site" description="Proton donor/acceptor" evidence="7">
    <location>
        <position position="269"/>
    </location>
</feature>
<protein>
    <recommendedName>
        <fullName evidence="3 6">Alanine dehydrogenase</fullName>
        <ecNumber evidence="3 6">1.4.1.1</ecNumber>
    </recommendedName>
</protein>
<dbReference type="Gene3D" id="3.40.50.720">
    <property type="entry name" value="NAD(P)-binding Rossmann-like Domain"/>
    <property type="match status" value="2"/>
</dbReference>
<dbReference type="InterPro" id="IPR007886">
    <property type="entry name" value="AlaDH/PNT_N"/>
</dbReference>
<dbReference type="SMART" id="SM01002">
    <property type="entry name" value="AlaDh_PNT_C"/>
    <property type="match status" value="1"/>
</dbReference>
<feature type="binding site" evidence="9">
    <location>
        <position position="279"/>
    </location>
    <ligand>
        <name>NAD(+)</name>
        <dbReference type="ChEBI" id="CHEBI:57540"/>
    </ligand>
</feature>
<dbReference type="KEGG" id="scia:HUG15_18115"/>
<dbReference type="Proteomes" id="UP000595823">
    <property type="component" value="Chromosome"/>
</dbReference>
<accession>A0A7T6Z5R2</accession>
<dbReference type="GO" id="GO:0042853">
    <property type="term" value="P:L-alanine catabolic process"/>
    <property type="evidence" value="ECO:0007669"/>
    <property type="project" value="UniProtKB-UniPathway"/>
</dbReference>
<dbReference type="FunFam" id="3.40.50.720:FF:000049">
    <property type="entry name" value="Alanine dehydrogenase"/>
    <property type="match status" value="1"/>
</dbReference>
<dbReference type="Pfam" id="PF01262">
    <property type="entry name" value="AlaDh_PNT_C"/>
    <property type="match status" value="1"/>
</dbReference>
<feature type="binding site" evidence="9">
    <location>
        <begin position="266"/>
        <end position="269"/>
    </location>
    <ligand>
        <name>NAD(+)</name>
        <dbReference type="ChEBI" id="CHEBI:57540"/>
    </ligand>
</feature>
<dbReference type="UniPathway" id="UPA00527">
    <property type="reaction ID" value="UER00585"/>
</dbReference>
<dbReference type="PIRSF" id="PIRSF000183">
    <property type="entry name" value="Alanine_dh"/>
    <property type="match status" value="1"/>
</dbReference>
<feature type="active site" description="Proton donor/acceptor" evidence="7">
    <location>
        <position position="95"/>
    </location>
</feature>
<evidence type="ECO:0000256" key="7">
    <source>
        <dbReference type="PIRSR" id="PIRSR000183-1"/>
    </source>
</evidence>
<feature type="binding site" evidence="9">
    <location>
        <position position="202"/>
    </location>
    <ligand>
        <name>NAD(+)</name>
        <dbReference type="ChEBI" id="CHEBI:57540"/>
    </ligand>
</feature>
<feature type="binding site" evidence="9">
    <location>
        <position position="133"/>
    </location>
    <ligand>
        <name>NAD(+)</name>
        <dbReference type="ChEBI" id="CHEBI:57540"/>
    </ligand>
</feature>
<keyword evidence="5 6" id="KW-0520">NAD</keyword>
<dbReference type="RefSeq" id="WP_200124466.1">
    <property type="nucleotide sequence ID" value="NZ_CP054705.1"/>
</dbReference>
<dbReference type="InterPro" id="IPR008143">
    <property type="entry name" value="Ala_DH/PNT_CS2"/>
</dbReference>
<evidence type="ECO:0000256" key="1">
    <source>
        <dbReference type="ARBA" id="ARBA00005206"/>
    </source>
</evidence>
<evidence type="ECO:0000313" key="13">
    <source>
        <dbReference type="Proteomes" id="UP000595823"/>
    </source>
</evidence>
<comment type="pathway">
    <text evidence="1">Amino-acid degradation; L-alanine degradation via dehydrogenase pathway; NH(3) and pyruvate from L-alanine: step 1/1.</text>
</comment>